<feature type="compositionally biased region" description="Low complexity" evidence="1">
    <location>
        <begin position="133"/>
        <end position="149"/>
    </location>
</feature>
<evidence type="ECO:0000256" key="1">
    <source>
        <dbReference type="SAM" id="MobiDB-lite"/>
    </source>
</evidence>
<evidence type="ECO:0000313" key="3">
    <source>
        <dbReference type="Proteomes" id="UP001396334"/>
    </source>
</evidence>
<gene>
    <name evidence="2" type="ORF">V6N11_038355</name>
</gene>
<feature type="region of interest" description="Disordered" evidence="1">
    <location>
        <begin position="130"/>
        <end position="149"/>
    </location>
</feature>
<evidence type="ECO:0000313" key="2">
    <source>
        <dbReference type="EMBL" id="KAK9025488.1"/>
    </source>
</evidence>
<dbReference type="Proteomes" id="UP001396334">
    <property type="component" value="Unassembled WGS sequence"/>
</dbReference>
<comment type="caution">
    <text evidence="2">The sequence shown here is derived from an EMBL/GenBank/DDBJ whole genome shotgun (WGS) entry which is preliminary data.</text>
</comment>
<proteinExistence type="predicted"/>
<organism evidence="2 3">
    <name type="scientific">Hibiscus sabdariffa</name>
    <name type="common">roselle</name>
    <dbReference type="NCBI Taxonomy" id="183260"/>
    <lineage>
        <taxon>Eukaryota</taxon>
        <taxon>Viridiplantae</taxon>
        <taxon>Streptophyta</taxon>
        <taxon>Embryophyta</taxon>
        <taxon>Tracheophyta</taxon>
        <taxon>Spermatophyta</taxon>
        <taxon>Magnoliopsida</taxon>
        <taxon>eudicotyledons</taxon>
        <taxon>Gunneridae</taxon>
        <taxon>Pentapetalae</taxon>
        <taxon>rosids</taxon>
        <taxon>malvids</taxon>
        <taxon>Malvales</taxon>
        <taxon>Malvaceae</taxon>
        <taxon>Malvoideae</taxon>
        <taxon>Hibiscus</taxon>
    </lineage>
</organism>
<keyword evidence="3" id="KW-1185">Reference proteome</keyword>
<accession>A0ABR2SJP1</accession>
<dbReference type="EMBL" id="JBBPBN010000013">
    <property type="protein sequence ID" value="KAK9025488.1"/>
    <property type="molecule type" value="Genomic_DNA"/>
</dbReference>
<protein>
    <submittedName>
        <fullName evidence="2">Uncharacterized protein</fullName>
    </submittedName>
</protein>
<name>A0ABR2SJP1_9ROSI</name>
<reference evidence="2 3" key="1">
    <citation type="journal article" date="2024" name="G3 (Bethesda)">
        <title>Genome assembly of Hibiscus sabdariffa L. provides insights into metabolisms of medicinal natural products.</title>
        <authorList>
            <person name="Kim T."/>
        </authorList>
    </citation>
    <scope>NUCLEOTIDE SEQUENCE [LARGE SCALE GENOMIC DNA]</scope>
    <source>
        <strain evidence="2">TK-2024</strain>
        <tissue evidence="2">Old leaves</tissue>
    </source>
</reference>
<sequence>MEQVMSRAERNSISYTVPHKSGYDGASTAVQVKLLRYFLSKGRMDPVLVSLGIVVTVQCSRQQLSAIAALQGGRNELKTCTTLCPKHLAWFGLEQHPLLVRNWMLVFGIWFHRSIAANCHEWNLGTGTGTEGPHSLQSPPVSSSYSGSPLSHNNKLNILTPGNQKLENEYKQTLFGSVFYIASSTSAMKHHKPFERLKEPMKGIKGEHLNLFGFPHLAK</sequence>